<name>A0A8X7QJ26_BRACI</name>
<dbReference type="EMBL" id="JAAMPC010000013">
    <property type="protein sequence ID" value="KAG2270538.1"/>
    <property type="molecule type" value="Genomic_DNA"/>
</dbReference>
<dbReference type="Proteomes" id="UP000886595">
    <property type="component" value="Unassembled WGS sequence"/>
</dbReference>
<sequence>MSTIARYKRTHVICVVKADRTHEDVWWWMWDIATGHSVCNHFFLEITERKWMYEHMHVIMNMLWKRRDLSLSGGW</sequence>
<reference evidence="1 2" key="1">
    <citation type="submission" date="2020-02" db="EMBL/GenBank/DDBJ databases">
        <authorList>
            <person name="Ma Q."/>
            <person name="Huang Y."/>
            <person name="Song X."/>
            <person name="Pei D."/>
        </authorList>
    </citation>
    <scope>NUCLEOTIDE SEQUENCE [LARGE SCALE GENOMIC DNA]</scope>
    <source>
        <strain evidence="1">Sxm20200214</strain>
        <tissue evidence="1">Leaf</tissue>
    </source>
</reference>
<evidence type="ECO:0000313" key="2">
    <source>
        <dbReference type="Proteomes" id="UP000886595"/>
    </source>
</evidence>
<keyword evidence="2" id="KW-1185">Reference proteome</keyword>
<dbReference type="AlphaFoldDB" id="A0A8X7QJ26"/>
<accession>A0A8X7QJ26</accession>
<proteinExistence type="predicted"/>
<evidence type="ECO:0000313" key="1">
    <source>
        <dbReference type="EMBL" id="KAG2270538.1"/>
    </source>
</evidence>
<comment type="caution">
    <text evidence="1">The sequence shown here is derived from an EMBL/GenBank/DDBJ whole genome shotgun (WGS) entry which is preliminary data.</text>
</comment>
<gene>
    <name evidence="1" type="ORF">Bca52824_065093</name>
</gene>
<organism evidence="1 2">
    <name type="scientific">Brassica carinata</name>
    <name type="common">Ethiopian mustard</name>
    <name type="synonym">Abyssinian cabbage</name>
    <dbReference type="NCBI Taxonomy" id="52824"/>
    <lineage>
        <taxon>Eukaryota</taxon>
        <taxon>Viridiplantae</taxon>
        <taxon>Streptophyta</taxon>
        <taxon>Embryophyta</taxon>
        <taxon>Tracheophyta</taxon>
        <taxon>Spermatophyta</taxon>
        <taxon>Magnoliopsida</taxon>
        <taxon>eudicotyledons</taxon>
        <taxon>Gunneridae</taxon>
        <taxon>Pentapetalae</taxon>
        <taxon>rosids</taxon>
        <taxon>malvids</taxon>
        <taxon>Brassicales</taxon>
        <taxon>Brassicaceae</taxon>
        <taxon>Brassiceae</taxon>
        <taxon>Brassica</taxon>
    </lineage>
</organism>
<protein>
    <submittedName>
        <fullName evidence="1">Uncharacterized protein</fullName>
    </submittedName>
</protein>